<dbReference type="EMBL" id="CM017633">
    <property type="protein sequence ID" value="TYH44465.1"/>
    <property type="molecule type" value="Genomic_DNA"/>
</dbReference>
<dbReference type="AlphaFoldDB" id="A0A5D2IQD5"/>
<protein>
    <submittedName>
        <fullName evidence="1">Uncharacterized protein</fullName>
    </submittedName>
</protein>
<evidence type="ECO:0000313" key="2">
    <source>
        <dbReference type="Proteomes" id="UP000322667"/>
    </source>
</evidence>
<evidence type="ECO:0000313" key="1">
    <source>
        <dbReference type="EMBL" id="TYH44465.1"/>
    </source>
</evidence>
<dbReference type="Proteomes" id="UP000322667">
    <property type="component" value="Chromosome D11"/>
</dbReference>
<proteinExistence type="predicted"/>
<name>A0A5D2IQD5_GOSTO</name>
<reference evidence="1 2" key="1">
    <citation type="submission" date="2019-07" db="EMBL/GenBank/DDBJ databases">
        <title>WGS assembly of Gossypium tomentosum.</title>
        <authorList>
            <person name="Chen Z.J."/>
            <person name="Sreedasyam A."/>
            <person name="Ando A."/>
            <person name="Song Q."/>
            <person name="De L."/>
            <person name="Hulse-Kemp A."/>
            <person name="Ding M."/>
            <person name="Ye W."/>
            <person name="Kirkbride R."/>
            <person name="Jenkins J."/>
            <person name="Plott C."/>
            <person name="Lovell J."/>
            <person name="Lin Y.-M."/>
            <person name="Vaughn R."/>
            <person name="Liu B."/>
            <person name="Li W."/>
            <person name="Simpson S."/>
            <person name="Scheffler B."/>
            <person name="Saski C."/>
            <person name="Grover C."/>
            <person name="Hu G."/>
            <person name="Conover J."/>
            <person name="Carlson J."/>
            <person name="Shu S."/>
            <person name="Boston L."/>
            <person name="Williams M."/>
            <person name="Peterson D."/>
            <person name="Mcgee K."/>
            <person name="Jones D."/>
            <person name="Wendel J."/>
            <person name="Stelly D."/>
            <person name="Grimwood J."/>
            <person name="Schmutz J."/>
        </authorList>
    </citation>
    <scope>NUCLEOTIDE SEQUENCE [LARGE SCALE GENOMIC DNA]</scope>
    <source>
        <strain evidence="1">7179.01</strain>
    </source>
</reference>
<gene>
    <name evidence="1" type="ORF">ES332_D11G196300v1</name>
</gene>
<keyword evidence="2" id="KW-1185">Reference proteome</keyword>
<sequence length="51" mass="6165">MTKQQGFQALLLRYSQLECTEMRVWSGSVVWYVRWRTHEGRACVRSRRNTC</sequence>
<organism evidence="1 2">
    <name type="scientific">Gossypium tomentosum</name>
    <name type="common">Hawaiian cotton</name>
    <name type="synonym">Gossypium sandvicense</name>
    <dbReference type="NCBI Taxonomy" id="34277"/>
    <lineage>
        <taxon>Eukaryota</taxon>
        <taxon>Viridiplantae</taxon>
        <taxon>Streptophyta</taxon>
        <taxon>Embryophyta</taxon>
        <taxon>Tracheophyta</taxon>
        <taxon>Spermatophyta</taxon>
        <taxon>Magnoliopsida</taxon>
        <taxon>eudicotyledons</taxon>
        <taxon>Gunneridae</taxon>
        <taxon>Pentapetalae</taxon>
        <taxon>rosids</taxon>
        <taxon>malvids</taxon>
        <taxon>Malvales</taxon>
        <taxon>Malvaceae</taxon>
        <taxon>Malvoideae</taxon>
        <taxon>Gossypium</taxon>
    </lineage>
</organism>
<accession>A0A5D2IQD5</accession>